<evidence type="ECO:0000256" key="1">
    <source>
        <dbReference type="SAM" id="SignalP"/>
    </source>
</evidence>
<evidence type="ECO:0000313" key="2">
    <source>
        <dbReference type="EMBL" id="AEG92373.1"/>
    </source>
</evidence>
<feature type="chain" id="PRO_5003331322" description="Proteinase inhibitor I78" evidence="1">
    <location>
        <begin position="19"/>
        <end position="108"/>
    </location>
</feature>
<dbReference type="Pfam" id="PF11720">
    <property type="entry name" value="Inhibitor_I78"/>
    <property type="match status" value="1"/>
</dbReference>
<evidence type="ECO:0008006" key="4">
    <source>
        <dbReference type="Google" id="ProtNLM"/>
    </source>
</evidence>
<keyword evidence="3" id="KW-1185">Reference proteome</keyword>
<reference evidence="2 3" key="2">
    <citation type="journal article" date="2011" name="PLoS ONE">
        <title>The Cyst-Dividing Bacterium Ramlibacter tataouinensis TTB310 Genome Reveals a Well-Stocked Toolbox for Adaptation to a Desert Environment.</title>
        <authorList>
            <person name="De Luca G."/>
            <person name="Barakat M."/>
            <person name="Ortet P."/>
            <person name="Fochesato S."/>
            <person name="Jourlin-Castelli C."/>
            <person name="Ansaldi M."/>
            <person name="Py B."/>
            <person name="Fichant G."/>
            <person name="Coutinho P.M."/>
            <person name="Voulhoux R."/>
            <person name="Bastien O."/>
            <person name="Marechal E."/>
            <person name="Henrissat B."/>
            <person name="Quentin Y."/>
            <person name="Noirot P."/>
            <person name="Filloux A."/>
            <person name="Mejean V."/>
            <person name="Dubow M.S."/>
            <person name="Barras F."/>
            <person name="Barbe V."/>
            <person name="Weissenbach J."/>
            <person name="Mihalcescu I."/>
            <person name="Vermeglio A."/>
            <person name="Achouak W."/>
            <person name="Heulin T."/>
        </authorList>
    </citation>
    <scope>NUCLEOTIDE SEQUENCE [LARGE SCALE GENOMIC DNA]</scope>
    <source>
        <strain evidence="3">ATCC BAA-407 / DSM 14655 / LMG 21543 / TTB310</strain>
    </source>
</reference>
<protein>
    <recommendedName>
        <fullName evidence="4">Proteinase inhibitor I78</fullName>
    </recommendedName>
</protein>
<keyword evidence="1" id="KW-0732">Signal</keyword>
<dbReference type="Gene3D" id="3.30.10.10">
    <property type="entry name" value="Trypsin Inhibitor V, subunit A"/>
    <property type="match status" value="1"/>
</dbReference>
<sequence>MSARCLVVAAATAAMLLAACTRDPYLPSVSASNPARVSGAGAGCNAAAAQYAVARIADDALAAQAQQRAGAASVRIIRPGDAVTQDANRSRLTLEVGDFERVRSVRCG</sequence>
<dbReference type="HOGENOM" id="CLU_123717_0_1_4"/>
<name>F5Y2L0_RAMTT</name>
<evidence type="ECO:0000313" key="3">
    <source>
        <dbReference type="Proteomes" id="UP000008385"/>
    </source>
</evidence>
<dbReference type="OrthoDB" id="8724542at2"/>
<gene>
    <name evidence="2" type="ordered locus">Rta_12850</name>
</gene>
<dbReference type="InterPro" id="IPR021719">
    <property type="entry name" value="Prot_inh_I78"/>
</dbReference>
<feature type="signal peptide" evidence="1">
    <location>
        <begin position="1"/>
        <end position="18"/>
    </location>
</feature>
<dbReference type="PROSITE" id="PS51257">
    <property type="entry name" value="PROKAR_LIPOPROTEIN"/>
    <property type="match status" value="1"/>
</dbReference>
<dbReference type="Proteomes" id="UP000008385">
    <property type="component" value="Chromosome"/>
</dbReference>
<dbReference type="AlphaFoldDB" id="F5Y2L0"/>
<dbReference type="EMBL" id="CP000245">
    <property type="protein sequence ID" value="AEG92373.1"/>
    <property type="molecule type" value="Genomic_DNA"/>
</dbReference>
<accession>F5Y2L0</accession>
<proteinExistence type="predicted"/>
<reference evidence="3" key="1">
    <citation type="submission" date="2006-01" db="EMBL/GenBank/DDBJ databases">
        <title>Genome of the cyst-dividing bacterium Ramlibacter tataouinensis.</title>
        <authorList>
            <person name="Barakat M."/>
            <person name="Ortet P."/>
            <person name="De Luca G."/>
            <person name="Jourlin-Castelli C."/>
            <person name="Ansaldi M."/>
            <person name="Py B."/>
            <person name="Fichant G."/>
            <person name="Coutinho P."/>
            <person name="Voulhoux R."/>
            <person name="Bastien O."/>
            <person name="Roy S."/>
            <person name="Marechal E."/>
            <person name="Henrissat B."/>
            <person name="Quentin Y."/>
            <person name="Noirot P."/>
            <person name="Filloux A."/>
            <person name="Mejean V."/>
            <person name="DuBow M."/>
            <person name="Barras F."/>
            <person name="Heulin T."/>
        </authorList>
    </citation>
    <scope>NUCLEOTIDE SEQUENCE [LARGE SCALE GENOMIC DNA]</scope>
    <source>
        <strain evidence="3">ATCC BAA-407 / DSM 14655 / LMG 21543 / TTB310</strain>
    </source>
</reference>
<organism evidence="2 3">
    <name type="scientific">Ramlibacter tataouinensis (strain ATCC BAA-407 / DSM 14655 / LMG 21543 / TTB310)</name>
    <dbReference type="NCBI Taxonomy" id="365046"/>
    <lineage>
        <taxon>Bacteria</taxon>
        <taxon>Pseudomonadati</taxon>
        <taxon>Pseudomonadota</taxon>
        <taxon>Betaproteobacteria</taxon>
        <taxon>Burkholderiales</taxon>
        <taxon>Comamonadaceae</taxon>
        <taxon>Ramlibacter</taxon>
    </lineage>
</organism>
<dbReference type="KEGG" id="rta:Rta_12850"/>
<dbReference type="RefSeq" id="WP_013900606.1">
    <property type="nucleotide sequence ID" value="NC_015677.1"/>
</dbReference>